<dbReference type="Proteomes" id="UP000798662">
    <property type="component" value="Chromosome 2"/>
</dbReference>
<protein>
    <submittedName>
        <fullName evidence="1">Uncharacterized protein</fullName>
    </submittedName>
</protein>
<name>A0ACC3C5A7_PYRYE</name>
<evidence type="ECO:0000313" key="2">
    <source>
        <dbReference type="Proteomes" id="UP000798662"/>
    </source>
</evidence>
<sequence length="340" mass="35231">MARAQKRPTRPALSSGGSQRRCVAQRDGSRNTAAAVTASEVVGASSPAENFLPSTPAAEPSPSNRGVVTSVQVTPGVGPAGIHQGASQEPPAAETARAEDDGGASAARAVALSVLRDAVRPPASDTTTTKAATAPPSPAPAGGAANARRPNNLEVQPTAGTARPPSPAATSTRPPFSPTSTSAPSSAPTTPQGSSSLADALNLGTRLLHLQLLAVSTNVDNVPETVRDTLVVETLGKIQTIKRGFREREMMRIAEAAGSADVYLDTARTWNDVTEATMQSLDMEWSAAAQWLLRTIRLPTHRDASVLVAMRACVPILRAKPHVMQTLEEIVCSAFFTGIG</sequence>
<accession>A0ACC3C5A7</accession>
<reference evidence="1" key="1">
    <citation type="submission" date="2019-11" db="EMBL/GenBank/DDBJ databases">
        <title>Nori genome reveals adaptations in red seaweeds to the harsh intertidal environment.</title>
        <authorList>
            <person name="Wang D."/>
            <person name="Mao Y."/>
        </authorList>
    </citation>
    <scope>NUCLEOTIDE SEQUENCE</scope>
    <source>
        <tissue evidence="1">Gametophyte</tissue>
    </source>
</reference>
<proteinExistence type="predicted"/>
<dbReference type="EMBL" id="CM020619">
    <property type="protein sequence ID" value="KAK1865300.1"/>
    <property type="molecule type" value="Genomic_DNA"/>
</dbReference>
<comment type="caution">
    <text evidence="1">The sequence shown here is derived from an EMBL/GenBank/DDBJ whole genome shotgun (WGS) entry which is preliminary data.</text>
</comment>
<gene>
    <name evidence="1" type="ORF">I4F81_007833</name>
</gene>
<evidence type="ECO:0000313" key="1">
    <source>
        <dbReference type="EMBL" id="KAK1865300.1"/>
    </source>
</evidence>
<organism evidence="1 2">
    <name type="scientific">Pyropia yezoensis</name>
    <name type="common">Susabi-nori</name>
    <name type="synonym">Porphyra yezoensis</name>
    <dbReference type="NCBI Taxonomy" id="2788"/>
    <lineage>
        <taxon>Eukaryota</taxon>
        <taxon>Rhodophyta</taxon>
        <taxon>Bangiophyceae</taxon>
        <taxon>Bangiales</taxon>
        <taxon>Bangiaceae</taxon>
        <taxon>Pyropia</taxon>
    </lineage>
</organism>
<keyword evidence="2" id="KW-1185">Reference proteome</keyword>